<keyword evidence="1" id="KW-0677">Repeat</keyword>
<name>A0ABD3M953_9STRA</name>
<dbReference type="Pfam" id="PF01535">
    <property type="entry name" value="PPR"/>
    <property type="match status" value="1"/>
</dbReference>
<evidence type="ECO:0000313" key="4">
    <source>
        <dbReference type="EMBL" id="KAL3760288.1"/>
    </source>
</evidence>
<dbReference type="Pfam" id="PF13812">
    <property type="entry name" value="PPR_3"/>
    <property type="match status" value="1"/>
</dbReference>
<evidence type="ECO:0000313" key="5">
    <source>
        <dbReference type="Proteomes" id="UP001530293"/>
    </source>
</evidence>
<keyword evidence="5" id="KW-1185">Reference proteome</keyword>
<feature type="region of interest" description="Disordered" evidence="3">
    <location>
        <begin position="172"/>
        <end position="191"/>
    </location>
</feature>
<gene>
    <name evidence="4" type="ORF">ACHAWU_006286</name>
</gene>
<protein>
    <recommendedName>
        <fullName evidence="6">Pentacotripeptide-repeat region of PRORP domain-containing protein</fullName>
    </recommendedName>
</protein>
<proteinExistence type="predicted"/>
<dbReference type="PANTHER" id="PTHR47942:SF63">
    <property type="entry name" value="PENTATRICOPEPTIDE REPEAT-CONTAINING PROTEIN"/>
    <property type="match status" value="1"/>
</dbReference>
<evidence type="ECO:0000256" key="3">
    <source>
        <dbReference type="SAM" id="MobiDB-lite"/>
    </source>
</evidence>
<evidence type="ECO:0008006" key="6">
    <source>
        <dbReference type="Google" id="ProtNLM"/>
    </source>
</evidence>
<dbReference type="EMBL" id="JALLBG020000189">
    <property type="protein sequence ID" value="KAL3760288.1"/>
    <property type="molecule type" value="Genomic_DNA"/>
</dbReference>
<dbReference type="PANTHER" id="PTHR47942">
    <property type="entry name" value="TETRATRICOPEPTIDE REPEAT (TPR)-LIKE SUPERFAMILY PROTEIN-RELATED"/>
    <property type="match status" value="1"/>
</dbReference>
<dbReference type="InterPro" id="IPR051222">
    <property type="entry name" value="PPR/CCM1_RNA-binding"/>
</dbReference>
<organism evidence="4 5">
    <name type="scientific">Discostella pseudostelligera</name>
    <dbReference type="NCBI Taxonomy" id="259834"/>
    <lineage>
        <taxon>Eukaryota</taxon>
        <taxon>Sar</taxon>
        <taxon>Stramenopiles</taxon>
        <taxon>Ochrophyta</taxon>
        <taxon>Bacillariophyta</taxon>
        <taxon>Coscinodiscophyceae</taxon>
        <taxon>Thalassiosirophycidae</taxon>
        <taxon>Stephanodiscales</taxon>
        <taxon>Stephanodiscaceae</taxon>
        <taxon>Discostella</taxon>
    </lineage>
</organism>
<dbReference type="InterPro" id="IPR011990">
    <property type="entry name" value="TPR-like_helical_dom_sf"/>
</dbReference>
<evidence type="ECO:0000256" key="2">
    <source>
        <dbReference type="PROSITE-ProRule" id="PRU00708"/>
    </source>
</evidence>
<feature type="repeat" description="PPR" evidence="2">
    <location>
        <begin position="683"/>
        <end position="720"/>
    </location>
</feature>
<dbReference type="InterPro" id="IPR002885">
    <property type="entry name" value="PPR_rpt"/>
</dbReference>
<reference evidence="4 5" key="1">
    <citation type="submission" date="2024-10" db="EMBL/GenBank/DDBJ databases">
        <title>Updated reference genomes for cyclostephanoid diatoms.</title>
        <authorList>
            <person name="Roberts W.R."/>
            <person name="Alverson A.J."/>
        </authorList>
    </citation>
    <scope>NUCLEOTIDE SEQUENCE [LARGE SCALE GENOMIC DNA]</scope>
    <source>
        <strain evidence="4 5">AJA232-27</strain>
    </source>
</reference>
<dbReference type="Gene3D" id="1.25.40.10">
    <property type="entry name" value="Tetratricopeptide repeat domain"/>
    <property type="match status" value="5"/>
</dbReference>
<dbReference type="Proteomes" id="UP001530293">
    <property type="component" value="Unassembled WGS sequence"/>
</dbReference>
<sequence length="1112" mass="123221">MVAALIIVVGFAIAFVLSWGSSSAFPAAVPLTFVGTTNLWSCRRRQGCTTTSSSASASSGFPTRARKLCILFDRATTASSSSIGEGKVGIGIDYVDPTALSTSTQSTTTNAVPPNKHQEIINKISFVEQTENIPLGQLTHDIERDMLSLMRQLSPMGRRHDDTIDGVVVGRSSRTPSFKNDGNQNATSNYARQRRQDATIVERLLDRLLKEYHYSVDNNTDYNIPEHQRDDDNIINRHNRRSKQNNVNSAQTYNLAIKAWANANVRGSAEKAERVLKRLKIASSTNRKLGGSTSTPAKPLGPDIYSFAYCYAAWYKESIFASKQVDNMKASSIALRKAESVLQSMKQLLMLRKSGEDDEHVNDRQWNMVEDVNSLLTMWSTTDPTLPEMQETFVRFIEVESRDVADIWLNTRSFNLVINAWAKSGRTESVSRAEDLLKIMEKSDKVSPDLLSYSGVISSIANSNRATDVAKAESILDLLTNGKNDVEPDNVLFNQVMNIYCKQGSKGSSEKCEALLERMEGLAAKGNERMSPDIRTYNLLISAYANEKGPTDAETVLRRLEMHPIIQPNSIAYINCMDAYAKVGDAHNNHRILSLMEKSYADGNIHAKPTRRAYVSALNSLAKSGRGDAGTRAEALVQRMEKLSLAGNTELKPDTTVYNVLINCHKNSAVRAEKVLYRMGKRDVVSYSSVINVYSKMGGVDAAKRAQALLDEMQKEDVEPNAHTFNSAITAWSRSGSKVAAQKAEVLLKNMEALYEAGNSSLQPSAQIYTSVITAWANSDSPGSALRAEVLLKVLWAMYKRGNESAKPNVHAFTACINAWARSRERDAGERAEALLDQMIKLYENGVIYEKPNVLTFTSAMHAYARNGVRDAASKADNILKKMEAMEVKPNLQTYNVLMSLWGNSQQQGAGRKAESILTKLEDEYRNGRQDMRPTVVSYTSCINAWAKSTDYGKAKSAKAILDRMKDMYASGFISDKPNEFSYTAVINACATTYGEHDEKQEAFHIAYNVFKEISESDELSPNHVTYSTFLRATSKLMPDGEKKESMVSTAFRLCIRDGQCDANCLFHMRNAASSDLVSDLLGCEDPMEAAKLSIDDLPAGWTCNVKSSQRK</sequence>
<accession>A0ABD3M953</accession>
<dbReference type="AlphaFoldDB" id="A0ABD3M953"/>
<feature type="repeat" description="PPR" evidence="2">
    <location>
        <begin position="853"/>
        <end position="890"/>
    </location>
</feature>
<dbReference type="PROSITE" id="PS51375">
    <property type="entry name" value="PPR"/>
    <property type="match status" value="2"/>
</dbReference>
<dbReference type="Pfam" id="PF13041">
    <property type="entry name" value="PPR_2"/>
    <property type="match status" value="1"/>
</dbReference>
<evidence type="ECO:0000256" key="1">
    <source>
        <dbReference type="ARBA" id="ARBA00022737"/>
    </source>
</evidence>
<comment type="caution">
    <text evidence="4">The sequence shown here is derived from an EMBL/GenBank/DDBJ whole genome shotgun (WGS) entry which is preliminary data.</text>
</comment>